<dbReference type="PANTHER" id="PTHR43047">
    <property type="entry name" value="TWO-COMPONENT HISTIDINE PROTEIN KINASE"/>
    <property type="match status" value="1"/>
</dbReference>
<evidence type="ECO:0000256" key="3">
    <source>
        <dbReference type="ARBA" id="ARBA00012438"/>
    </source>
</evidence>
<comment type="caution">
    <text evidence="10">The sequence shown here is derived from an EMBL/GenBank/DDBJ whole genome shotgun (WGS) entry which is preliminary data.</text>
</comment>
<dbReference type="InterPro" id="IPR029016">
    <property type="entry name" value="GAF-like_dom_sf"/>
</dbReference>
<protein>
    <recommendedName>
        <fullName evidence="3">histidine kinase</fullName>
        <ecNumber evidence="3">2.7.13.3</ecNumber>
    </recommendedName>
</protein>
<dbReference type="PROSITE" id="PS50109">
    <property type="entry name" value="HIS_KIN"/>
    <property type="match status" value="1"/>
</dbReference>
<dbReference type="GO" id="GO:0009927">
    <property type="term" value="F:histidine phosphotransfer kinase activity"/>
    <property type="evidence" value="ECO:0007669"/>
    <property type="project" value="TreeGrafter"/>
</dbReference>
<dbReference type="FunFam" id="3.30.565.10:FF:000006">
    <property type="entry name" value="Sensor histidine kinase WalK"/>
    <property type="match status" value="1"/>
</dbReference>
<dbReference type="Pfam" id="PF02518">
    <property type="entry name" value="HATPase_c"/>
    <property type="match status" value="1"/>
</dbReference>
<dbReference type="NCBIfam" id="TIGR00229">
    <property type="entry name" value="sensory_box"/>
    <property type="match status" value="1"/>
</dbReference>
<comment type="catalytic activity">
    <reaction evidence="1">
        <text>ATP + protein L-histidine = ADP + protein N-phospho-L-histidine.</text>
        <dbReference type="EC" id="2.7.13.3"/>
    </reaction>
</comment>
<dbReference type="InterPro" id="IPR036890">
    <property type="entry name" value="HATPase_C_sf"/>
</dbReference>
<dbReference type="InterPro" id="IPR035965">
    <property type="entry name" value="PAS-like_dom_sf"/>
</dbReference>
<evidence type="ECO:0000256" key="4">
    <source>
        <dbReference type="ARBA" id="ARBA00022553"/>
    </source>
</evidence>
<evidence type="ECO:0000256" key="7">
    <source>
        <dbReference type="ARBA" id="ARBA00023012"/>
    </source>
</evidence>
<dbReference type="Gene3D" id="1.10.287.130">
    <property type="match status" value="1"/>
</dbReference>
<proteinExistence type="predicted"/>
<keyword evidence="4" id="KW-0597">Phosphoprotein</keyword>
<dbReference type="SMART" id="SM00388">
    <property type="entry name" value="HisKA"/>
    <property type="match status" value="1"/>
</dbReference>
<evidence type="ECO:0000256" key="6">
    <source>
        <dbReference type="ARBA" id="ARBA00022777"/>
    </source>
</evidence>
<sequence>MHKSTGPSVSCDHSVLDEPQAVLAAALEAYVAVDADGRVVGWNPAAEALFGYTHAQVCGEPVIDLVFPDRHRDSHRAGLAQLAAGEPGTVLGRRLRMPVQDAEGHEFQVEMTVVATTGPRGRIFHAFCHDITAAHRASRFTAVESDVSRGLAEADSSESAVERVVQVLGTTMGWPMAEVWLATEPRSSLSCAARHTAPARDLSEFEIPAVEPGAGLPGQVYATGQPRWIPDLAEDTSLPRCGRAAARVGLHVAVGVPICVGSDAIGALCVYGNRAEDPEDTLTVFLTGIAAQMGQYWERRRAEELAVELAHTKEEFLALVTHELRNPLAIIASTAEMFDKDLDTLTLDDQRGYLGTISRSANRLTLLADDLLDLSRLESGNLAIRLTDTELSGIIGAAVDAVRPDAAAKRLTVIVDLPSGRLPLCADPDRLRQVADNLLTNAVKYTPHGGTVTVCATAEDGWIRWTVSDTGIGIPPAERPQMFRRFYRASTATDRRIPGVGLGLVITRAIIERHHGSITFGDHDGPGTTFVIRIPTEA</sequence>
<feature type="domain" description="Histidine kinase" evidence="8">
    <location>
        <begin position="319"/>
        <end position="538"/>
    </location>
</feature>
<dbReference type="Pfam" id="PF00989">
    <property type="entry name" value="PAS"/>
    <property type="match status" value="1"/>
</dbReference>
<dbReference type="InterPro" id="IPR000014">
    <property type="entry name" value="PAS"/>
</dbReference>
<dbReference type="InterPro" id="IPR036097">
    <property type="entry name" value="HisK_dim/P_sf"/>
</dbReference>
<dbReference type="EC" id="2.7.13.3" evidence="3"/>
<evidence type="ECO:0000313" key="11">
    <source>
        <dbReference type="Proteomes" id="UP000578112"/>
    </source>
</evidence>
<dbReference type="CDD" id="cd00082">
    <property type="entry name" value="HisKA"/>
    <property type="match status" value="1"/>
</dbReference>
<dbReference type="CDD" id="cd00130">
    <property type="entry name" value="PAS"/>
    <property type="match status" value="1"/>
</dbReference>
<dbReference type="RefSeq" id="WP_184995935.1">
    <property type="nucleotide sequence ID" value="NZ_BOMK01000003.1"/>
</dbReference>
<dbReference type="Gene3D" id="3.30.450.20">
    <property type="entry name" value="PAS domain"/>
    <property type="match status" value="1"/>
</dbReference>
<evidence type="ECO:0000313" key="10">
    <source>
        <dbReference type="EMBL" id="MBB4764784.1"/>
    </source>
</evidence>
<dbReference type="PRINTS" id="PR00344">
    <property type="entry name" value="BCTRLSENSOR"/>
</dbReference>
<keyword evidence="7" id="KW-0902">Two-component regulatory system</keyword>
<keyword evidence="11" id="KW-1185">Reference proteome</keyword>
<evidence type="ECO:0000256" key="5">
    <source>
        <dbReference type="ARBA" id="ARBA00022679"/>
    </source>
</evidence>
<dbReference type="GO" id="GO:0000155">
    <property type="term" value="F:phosphorelay sensor kinase activity"/>
    <property type="evidence" value="ECO:0007669"/>
    <property type="project" value="InterPro"/>
</dbReference>
<name>A0A7W7I1P2_9ACTN</name>
<organism evidence="10 11">
    <name type="scientific">Actinoplanes digitatis</name>
    <dbReference type="NCBI Taxonomy" id="1868"/>
    <lineage>
        <taxon>Bacteria</taxon>
        <taxon>Bacillati</taxon>
        <taxon>Actinomycetota</taxon>
        <taxon>Actinomycetes</taxon>
        <taxon>Micromonosporales</taxon>
        <taxon>Micromonosporaceae</taxon>
        <taxon>Actinoplanes</taxon>
    </lineage>
</organism>
<dbReference type="GO" id="GO:0006355">
    <property type="term" value="P:regulation of DNA-templated transcription"/>
    <property type="evidence" value="ECO:0007669"/>
    <property type="project" value="InterPro"/>
</dbReference>
<comment type="subcellular location">
    <subcellularLocation>
        <location evidence="2">Cell membrane</location>
    </subcellularLocation>
</comment>
<dbReference type="InterPro" id="IPR003018">
    <property type="entry name" value="GAF"/>
</dbReference>
<dbReference type="AlphaFoldDB" id="A0A7W7I1P2"/>
<dbReference type="CDD" id="cd00075">
    <property type="entry name" value="HATPase"/>
    <property type="match status" value="1"/>
</dbReference>
<evidence type="ECO:0000256" key="1">
    <source>
        <dbReference type="ARBA" id="ARBA00000085"/>
    </source>
</evidence>
<dbReference type="SMART" id="SM00065">
    <property type="entry name" value="GAF"/>
    <property type="match status" value="1"/>
</dbReference>
<dbReference type="SUPFAM" id="SSF55874">
    <property type="entry name" value="ATPase domain of HSP90 chaperone/DNA topoisomerase II/histidine kinase"/>
    <property type="match status" value="1"/>
</dbReference>
<dbReference type="InterPro" id="IPR003594">
    <property type="entry name" value="HATPase_dom"/>
</dbReference>
<dbReference type="SMART" id="SM00091">
    <property type="entry name" value="PAS"/>
    <property type="match status" value="1"/>
</dbReference>
<dbReference type="SUPFAM" id="SSF55781">
    <property type="entry name" value="GAF domain-like"/>
    <property type="match status" value="1"/>
</dbReference>
<feature type="domain" description="PAS" evidence="9">
    <location>
        <begin position="22"/>
        <end position="86"/>
    </location>
</feature>
<dbReference type="Pfam" id="PF13185">
    <property type="entry name" value="GAF_2"/>
    <property type="match status" value="1"/>
</dbReference>
<dbReference type="PROSITE" id="PS50112">
    <property type="entry name" value="PAS"/>
    <property type="match status" value="1"/>
</dbReference>
<keyword evidence="6" id="KW-0418">Kinase</keyword>
<dbReference type="InterPro" id="IPR005467">
    <property type="entry name" value="His_kinase_dom"/>
</dbReference>
<evidence type="ECO:0000259" key="8">
    <source>
        <dbReference type="PROSITE" id="PS50109"/>
    </source>
</evidence>
<dbReference type="SUPFAM" id="SSF47384">
    <property type="entry name" value="Homodimeric domain of signal transducing histidine kinase"/>
    <property type="match status" value="1"/>
</dbReference>
<dbReference type="Gene3D" id="3.30.565.10">
    <property type="entry name" value="Histidine kinase-like ATPase, C-terminal domain"/>
    <property type="match status" value="1"/>
</dbReference>
<dbReference type="InterPro" id="IPR003661">
    <property type="entry name" value="HisK_dim/P_dom"/>
</dbReference>
<gene>
    <name evidence="10" type="ORF">BJ971_005340</name>
</gene>
<dbReference type="Gene3D" id="3.30.450.40">
    <property type="match status" value="1"/>
</dbReference>
<dbReference type="EMBL" id="JACHNH010000001">
    <property type="protein sequence ID" value="MBB4764784.1"/>
    <property type="molecule type" value="Genomic_DNA"/>
</dbReference>
<reference evidence="10 11" key="1">
    <citation type="submission" date="2020-08" db="EMBL/GenBank/DDBJ databases">
        <title>Sequencing the genomes of 1000 actinobacteria strains.</title>
        <authorList>
            <person name="Klenk H.-P."/>
        </authorList>
    </citation>
    <scope>NUCLEOTIDE SEQUENCE [LARGE SCALE GENOMIC DNA]</scope>
    <source>
        <strain evidence="10 11">DSM 43149</strain>
    </source>
</reference>
<dbReference type="SUPFAM" id="SSF55785">
    <property type="entry name" value="PYP-like sensor domain (PAS domain)"/>
    <property type="match status" value="1"/>
</dbReference>
<dbReference type="Proteomes" id="UP000578112">
    <property type="component" value="Unassembled WGS sequence"/>
</dbReference>
<evidence type="ECO:0000256" key="2">
    <source>
        <dbReference type="ARBA" id="ARBA00004236"/>
    </source>
</evidence>
<accession>A0A7W7I1P2</accession>
<dbReference type="SMART" id="SM00387">
    <property type="entry name" value="HATPase_c"/>
    <property type="match status" value="1"/>
</dbReference>
<dbReference type="PANTHER" id="PTHR43047:SF72">
    <property type="entry name" value="OSMOSENSING HISTIDINE PROTEIN KINASE SLN1"/>
    <property type="match status" value="1"/>
</dbReference>
<dbReference type="InterPro" id="IPR004358">
    <property type="entry name" value="Sig_transdc_His_kin-like_C"/>
</dbReference>
<dbReference type="InterPro" id="IPR013767">
    <property type="entry name" value="PAS_fold"/>
</dbReference>
<dbReference type="GO" id="GO:0005886">
    <property type="term" value="C:plasma membrane"/>
    <property type="evidence" value="ECO:0007669"/>
    <property type="project" value="UniProtKB-SubCell"/>
</dbReference>
<keyword evidence="5" id="KW-0808">Transferase</keyword>
<dbReference type="Pfam" id="PF00512">
    <property type="entry name" value="HisKA"/>
    <property type="match status" value="1"/>
</dbReference>
<evidence type="ECO:0000259" key="9">
    <source>
        <dbReference type="PROSITE" id="PS50112"/>
    </source>
</evidence>